<keyword evidence="12" id="KW-1185">Reference proteome</keyword>
<dbReference type="PROSITE" id="PS00639">
    <property type="entry name" value="THIOL_PROTEASE_HIS"/>
    <property type="match status" value="1"/>
</dbReference>
<dbReference type="OrthoDB" id="10058785at2759"/>
<keyword evidence="5" id="KW-0788">Thiol protease</keyword>
<accession>A0A7I4XTV7</accession>
<dbReference type="InterPro" id="IPR038765">
    <property type="entry name" value="Papain-like_cys_pep_sf"/>
</dbReference>
<reference evidence="13" key="1">
    <citation type="submission" date="2020-12" db="UniProtKB">
        <authorList>
            <consortium name="WormBaseParasite"/>
        </authorList>
    </citation>
    <scope>IDENTIFICATION</scope>
    <source>
        <strain evidence="13">MHco3</strain>
    </source>
</reference>
<comment type="function">
    <text evidence="9">Expression of the protease correlates with blood-feeding and suggests a role for the protease in blood digestion.</text>
</comment>
<dbReference type="GO" id="GO:0008234">
    <property type="term" value="F:cysteine-type peptidase activity"/>
    <property type="evidence" value="ECO:0007669"/>
    <property type="project" value="UniProtKB-KW"/>
</dbReference>
<comment type="similarity">
    <text evidence="1">Belongs to the peptidase C1 family.</text>
</comment>
<dbReference type="Proteomes" id="UP000025227">
    <property type="component" value="Unplaced"/>
</dbReference>
<dbReference type="FunFam" id="3.90.70.10:FF:000031">
    <property type="entry name" value="Cathepsin B"/>
    <property type="match status" value="1"/>
</dbReference>
<evidence type="ECO:0000256" key="9">
    <source>
        <dbReference type="ARBA" id="ARBA00057399"/>
    </source>
</evidence>
<protein>
    <submittedName>
        <fullName evidence="13">Pept_C1 domain-containing protein</fullName>
    </submittedName>
</protein>
<dbReference type="InterPro" id="IPR025660">
    <property type="entry name" value="Pept_his_AS"/>
</dbReference>
<dbReference type="SUPFAM" id="SSF54001">
    <property type="entry name" value="Cysteine proteinases"/>
    <property type="match status" value="1"/>
</dbReference>
<feature type="signal peptide" evidence="10">
    <location>
        <begin position="1"/>
        <end position="15"/>
    </location>
</feature>
<dbReference type="InterPro" id="IPR025661">
    <property type="entry name" value="Pept_asp_AS"/>
</dbReference>
<feature type="chain" id="PRO_5029516814" evidence="10">
    <location>
        <begin position="16"/>
        <end position="348"/>
    </location>
</feature>
<evidence type="ECO:0000256" key="6">
    <source>
        <dbReference type="ARBA" id="ARBA00023145"/>
    </source>
</evidence>
<evidence type="ECO:0000256" key="3">
    <source>
        <dbReference type="ARBA" id="ARBA00022729"/>
    </source>
</evidence>
<evidence type="ECO:0000256" key="8">
    <source>
        <dbReference type="ARBA" id="ARBA00023180"/>
    </source>
</evidence>
<evidence type="ECO:0000259" key="11">
    <source>
        <dbReference type="SMART" id="SM00645"/>
    </source>
</evidence>
<dbReference type="OMA" id="ADIFACC"/>
<evidence type="ECO:0000256" key="1">
    <source>
        <dbReference type="ARBA" id="ARBA00008455"/>
    </source>
</evidence>
<dbReference type="InterPro" id="IPR013128">
    <property type="entry name" value="Peptidase_C1A"/>
</dbReference>
<dbReference type="PROSITE" id="PS00640">
    <property type="entry name" value="THIOL_PROTEASE_ASN"/>
    <property type="match status" value="1"/>
</dbReference>
<dbReference type="Pfam" id="PF00112">
    <property type="entry name" value="Peptidase_C1"/>
    <property type="match status" value="1"/>
</dbReference>
<dbReference type="InterPro" id="IPR000668">
    <property type="entry name" value="Peptidase_C1A_C"/>
</dbReference>
<evidence type="ECO:0000256" key="7">
    <source>
        <dbReference type="ARBA" id="ARBA00023157"/>
    </source>
</evidence>
<dbReference type="InterPro" id="IPR000169">
    <property type="entry name" value="Pept_cys_AS"/>
</dbReference>
<dbReference type="SMART" id="SM00645">
    <property type="entry name" value="Pept_C1"/>
    <property type="match status" value="1"/>
</dbReference>
<evidence type="ECO:0000256" key="10">
    <source>
        <dbReference type="SAM" id="SignalP"/>
    </source>
</evidence>
<dbReference type="GO" id="GO:0006508">
    <property type="term" value="P:proteolysis"/>
    <property type="evidence" value="ECO:0007669"/>
    <property type="project" value="UniProtKB-KW"/>
</dbReference>
<keyword evidence="4" id="KW-0378">Hydrolase</keyword>
<dbReference type="PANTHER" id="PTHR12411">
    <property type="entry name" value="CYSTEINE PROTEASE FAMILY C1-RELATED"/>
    <property type="match status" value="1"/>
</dbReference>
<keyword evidence="7" id="KW-1015">Disulfide bond</keyword>
<evidence type="ECO:0000256" key="5">
    <source>
        <dbReference type="ARBA" id="ARBA00022807"/>
    </source>
</evidence>
<dbReference type="CDD" id="cd02620">
    <property type="entry name" value="Peptidase_C1A_CathepsinB"/>
    <property type="match status" value="1"/>
</dbReference>
<sequence length="348" mass="39575">MLALLIFCAFCVVRSERTVLTAEQFAAKPISKEAQKLTGKALVDYVNEQQSFFKAEYSPDVIEQRKRTLMKMELLEHPMQKEIVAKAKKLVINEDIPESFDAREKWKECPSIRYIRDQSNCGSCWAVSAAETMSDRLCIHSNGTRKTMISDTDMLSCCGLACGFGCDGGLAIGAWFYAQDFGVCSGGRYEEEGVCKPYVFHPCGFHKGQKYYGQCPKHVYKTPKCKSYCQYGYGKRYQADRVFAKKVYGLYKDEDIIRMDIMKKGPVQTAFEVFEDFYSYKKGVYVHTAGEQNGLHAVKIIGWGVENGTKYWTVANSWNTDWGEDGYFRFLRGVNHCSIEGYVLAGDF</sequence>
<organism evidence="12 13">
    <name type="scientific">Haemonchus contortus</name>
    <name type="common">Barber pole worm</name>
    <dbReference type="NCBI Taxonomy" id="6289"/>
    <lineage>
        <taxon>Eukaryota</taxon>
        <taxon>Metazoa</taxon>
        <taxon>Ecdysozoa</taxon>
        <taxon>Nematoda</taxon>
        <taxon>Chromadorea</taxon>
        <taxon>Rhabditida</taxon>
        <taxon>Rhabditina</taxon>
        <taxon>Rhabditomorpha</taxon>
        <taxon>Strongyloidea</taxon>
        <taxon>Trichostrongylidae</taxon>
        <taxon>Haemonchus</taxon>
    </lineage>
</organism>
<dbReference type="PRINTS" id="PR00705">
    <property type="entry name" value="PAPAIN"/>
</dbReference>
<keyword evidence="6" id="KW-0865">Zymogen</keyword>
<keyword evidence="8" id="KW-0325">Glycoprotein</keyword>
<evidence type="ECO:0000256" key="2">
    <source>
        <dbReference type="ARBA" id="ARBA00022670"/>
    </source>
</evidence>
<evidence type="ECO:0000256" key="4">
    <source>
        <dbReference type="ARBA" id="ARBA00022801"/>
    </source>
</evidence>
<keyword evidence="3 10" id="KW-0732">Signal</keyword>
<evidence type="ECO:0000313" key="12">
    <source>
        <dbReference type="Proteomes" id="UP000025227"/>
    </source>
</evidence>
<keyword evidence="2" id="KW-0645">Protease</keyword>
<dbReference type="Gene3D" id="3.90.70.10">
    <property type="entry name" value="Cysteine proteinases"/>
    <property type="match status" value="1"/>
</dbReference>
<name>A0A7I4XTV7_HAECO</name>
<proteinExistence type="inferred from homology"/>
<dbReference type="PROSITE" id="PS00139">
    <property type="entry name" value="THIOL_PROTEASE_CYS"/>
    <property type="match status" value="1"/>
</dbReference>
<feature type="domain" description="Peptidase C1A papain C-terminal" evidence="11">
    <location>
        <begin position="96"/>
        <end position="347"/>
    </location>
</feature>
<evidence type="ECO:0000313" key="13">
    <source>
        <dbReference type="WBParaSite" id="HCON_00005930-00001"/>
    </source>
</evidence>
<dbReference type="WBParaSite" id="HCON_00005930-00001">
    <property type="protein sequence ID" value="HCON_00005930-00001"/>
    <property type="gene ID" value="HCON_00005930"/>
</dbReference>
<dbReference type="AlphaFoldDB" id="A0A7I4XTV7"/>